<protein>
    <submittedName>
        <fullName evidence="6">Uncharacterized protein</fullName>
    </submittedName>
</protein>
<evidence type="ECO:0000256" key="2">
    <source>
        <dbReference type="ARBA" id="ARBA00022729"/>
    </source>
</evidence>
<organism evidence="6 7">
    <name type="scientific">Conoideocrella luteorostrata</name>
    <dbReference type="NCBI Taxonomy" id="1105319"/>
    <lineage>
        <taxon>Eukaryota</taxon>
        <taxon>Fungi</taxon>
        <taxon>Dikarya</taxon>
        <taxon>Ascomycota</taxon>
        <taxon>Pezizomycotina</taxon>
        <taxon>Sordariomycetes</taxon>
        <taxon>Hypocreomycetidae</taxon>
        <taxon>Hypocreales</taxon>
        <taxon>Clavicipitaceae</taxon>
        <taxon>Conoideocrella</taxon>
    </lineage>
</organism>
<name>A0AAJ0CTU7_9HYPO</name>
<keyword evidence="7" id="KW-1185">Reference proteome</keyword>
<keyword evidence="2 5" id="KW-0732">Signal</keyword>
<dbReference type="InterPro" id="IPR001144">
    <property type="entry name" value="Enterotoxin_A"/>
</dbReference>
<gene>
    <name evidence="6" type="ORF">QQS21_003154</name>
</gene>
<evidence type="ECO:0000256" key="3">
    <source>
        <dbReference type="ARBA" id="ARBA00023026"/>
    </source>
</evidence>
<dbReference type="EMBL" id="JASWJB010000040">
    <property type="protein sequence ID" value="KAK2606461.1"/>
    <property type="molecule type" value="Genomic_DNA"/>
</dbReference>
<evidence type="ECO:0000313" key="6">
    <source>
        <dbReference type="EMBL" id="KAK2606461.1"/>
    </source>
</evidence>
<evidence type="ECO:0000256" key="1">
    <source>
        <dbReference type="ARBA" id="ARBA00022656"/>
    </source>
</evidence>
<dbReference type="Proteomes" id="UP001251528">
    <property type="component" value="Unassembled WGS sequence"/>
</dbReference>
<feature type="signal peptide" evidence="5">
    <location>
        <begin position="1"/>
        <end position="25"/>
    </location>
</feature>
<proteinExistence type="predicted"/>
<dbReference type="GO" id="GO:0090729">
    <property type="term" value="F:toxin activity"/>
    <property type="evidence" value="ECO:0007669"/>
    <property type="project" value="UniProtKB-KW"/>
</dbReference>
<feature type="chain" id="PRO_5042597017" evidence="5">
    <location>
        <begin position="26"/>
        <end position="285"/>
    </location>
</feature>
<keyword evidence="4" id="KW-1015">Disulfide bond</keyword>
<dbReference type="Gene3D" id="3.90.210.10">
    <property type="entry name" value="Heat-Labile Enterotoxin, subunit A"/>
    <property type="match status" value="1"/>
</dbReference>
<evidence type="ECO:0000313" key="7">
    <source>
        <dbReference type="Proteomes" id="UP001251528"/>
    </source>
</evidence>
<dbReference type="SUPFAM" id="SSF56399">
    <property type="entry name" value="ADP-ribosylation"/>
    <property type="match status" value="1"/>
</dbReference>
<dbReference type="AlphaFoldDB" id="A0AAJ0CTU7"/>
<comment type="caution">
    <text evidence="6">The sequence shown here is derived from an EMBL/GenBank/DDBJ whole genome shotgun (WGS) entry which is preliminary data.</text>
</comment>
<evidence type="ECO:0000256" key="4">
    <source>
        <dbReference type="ARBA" id="ARBA00023157"/>
    </source>
</evidence>
<keyword evidence="1" id="KW-0800">Toxin</keyword>
<evidence type="ECO:0000256" key="5">
    <source>
        <dbReference type="SAM" id="SignalP"/>
    </source>
</evidence>
<reference evidence="6" key="1">
    <citation type="submission" date="2023-06" db="EMBL/GenBank/DDBJ databases">
        <title>Conoideocrella luteorostrata (Hypocreales: Clavicipitaceae), a potential biocontrol fungus for elongate hemlock scale in United States Christmas tree production areas.</title>
        <authorList>
            <person name="Barrett H."/>
            <person name="Lovett B."/>
            <person name="Macias A.M."/>
            <person name="Stajich J.E."/>
            <person name="Kasson M.T."/>
        </authorList>
    </citation>
    <scope>NUCLEOTIDE SEQUENCE</scope>
    <source>
        <strain evidence="6">ARSEF 14590</strain>
    </source>
</reference>
<accession>A0AAJ0CTU7</accession>
<dbReference type="Pfam" id="PF01375">
    <property type="entry name" value="Enterotoxin_a"/>
    <property type="match status" value="1"/>
</dbReference>
<sequence>MAPKTSWVIWVLTAAICLLIGPSHALTIPQSSSKSIGTQSLQKRQLPLPKKVYRGSPMSPEQVRALGGFIPRGVGEATSNDTFSLRNHHRGNNPTAYTSTSRSFGVGLGYSVKHGDGWVYKIHATPNMIDMDGSNFRLDHAHEEEFSALGGVLFNQIQAWMFIPSTITAGGVTVEDVVKYHDFETFAGQYPNYTWTENIGYNHRYDFLHASHGQPQLAGDKYNKFLHKSKTLEEYAAEFMNKNGCPVGWDGKFPLSFAANAIGSLSVRTTGEMKLTSRYIRPLQH</sequence>
<keyword evidence="3" id="KW-0843">Virulence</keyword>